<sequence length="554" mass="61924">MVEKNNSWEMTFFNPIQFCNTFSLHVISGDVTKIPLILVVDIFGKVLNILDQSEVELLPFLNETKGATKGGSVELVASDSSLPIDVTKIPLILVVDIFGKVLNILDQSEVELLPFLNETKGVAKDGSVELVASDSSLPIGEIKTSEFYLSTCWVVYDDHFIPERYFAAFFKIIIEKNKMIANLWQKFPISTAPTFCRLTKTSPIATDELYLLIFSCTIGVQAFSIDSESQKIDLLENIGDVFPVFEIRTLPGAVTRSHCWITKGYRFSVVGFDTGFVVASSESQKIDLLENIGDVFPVFEIRTLPGAVTRSHCWITKGYRFSVVGFDTGFVVASVCTMHSGTIIDQRSIKFSGPISVLKLIETDEERLETCVMISSTLGPVVIWTLGLVDEYLQWKMKYELAESENYDSIITGNTNHEFIFIGTFFDYVLIYELSTLKTSQSVQIPLLSKIHVGSPILSINYVPVDDTYVLIYELSTLKTSQSVQIPLLSKIHVGSPILSINYVPVDDTVVILSTKGFYRFVQKGNKIVDVIDGEFTEVREKPLLDLNKFAPLD</sequence>
<evidence type="ECO:0000313" key="2">
    <source>
        <dbReference type="WBParaSite" id="JU765_v2.g20228.t3"/>
    </source>
</evidence>
<dbReference type="Proteomes" id="UP000887576">
    <property type="component" value="Unplaced"/>
</dbReference>
<reference evidence="2" key="1">
    <citation type="submission" date="2022-11" db="UniProtKB">
        <authorList>
            <consortium name="WormBaseParasite"/>
        </authorList>
    </citation>
    <scope>IDENTIFICATION</scope>
</reference>
<protein>
    <submittedName>
        <fullName evidence="2">Uncharacterized protein</fullName>
    </submittedName>
</protein>
<organism evidence="1 2">
    <name type="scientific">Panagrolaimus sp. JU765</name>
    <dbReference type="NCBI Taxonomy" id="591449"/>
    <lineage>
        <taxon>Eukaryota</taxon>
        <taxon>Metazoa</taxon>
        <taxon>Ecdysozoa</taxon>
        <taxon>Nematoda</taxon>
        <taxon>Chromadorea</taxon>
        <taxon>Rhabditida</taxon>
        <taxon>Tylenchina</taxon>
        <taxon>Panagrolaimomorpha</taxon>
        <taxon>Panagrolaimoidea</taxon>
        <taxon>Panagrolaimidae</taxon>
        <taxon>Panagrolaimus</taxon>
    </lineage>
</organism>
<proteinExistence type="predicted"/>
<accession>A0AC34QXW9</accession>
<name>A0AC34QXW9_9BILA</name>
<dbReference type="WBParaSite" id="JU765_v2.g20228.t3">
    <property type="protein sequence ID" value="JU765_v2.g20228.t3"/>
    <property type="gene ID" value="JU765_v2.g20228"/>
</dbReference>
<evidence type="ECO:0000313" key="1">
    <source>
        <dbReference type="Proteomes" id="UP000887576"/>
    </source>
</evidence>